<accession>A0AAD3HGJ4</accession>
<feature type="domain" description="SBP-type" evidence="5">
    <location>
        <begin position="80"/>
        <end position="157"/>
    </location>
</feature>
<dbReference type="InterPro" id="IPR036893">
    <property type="entry name" value="SBP_sf"/>
</dbReference>
<name>A0AAD3HGJ4_9CHLO</name>
<dbReference type="AlphaFoldDB" id="A0AAD3HGJ4"/>
<keyword evidence="2" id="KW-0863">Zinc-finger</keyword>
<evidence type="ECO:0000256" key="3">
    <source>
        <dbReference type="ARBA" id="ARBA00022833"/>
    </source>
</evidence>
<dbReference type="PANTHER" id="PTHR31251:SF169">
    <property type="entry name" value="SQUAMOSA PROMOTER-BINDING-LIKE PROTEIN 8"/>
    <property type="match status" value="1"/>
</dbReference>
<dbReference type="Gene3D" id="4.10.1100.10">
    <property type="entry name" value="Transcription factor, SBP-box domain"/>
    <property type="match status" value="1"/>
</dbReference>
<evidence type="ECO:0000256" key="1">
    <source>
        <dbReference type="ARBA" id="ARBA00022723"/>
    </source>
</evidence>
<keyword evidence="7" id="KW-1185">Reference proteome</keyword>
<protein>
    <recommendedName>
        <fullName evidence="5">SBP-type domain-containing protein</fullName>
    </recommendedName>
</protein>
<comment type="caution">
    <text evidence="6">The sequence shown here is derived from an EMBL/GenBank/DDBJ whole genome shotgun (WGS) entry which is preliminary data.</text>
</comment>
<keyword evidence="3" id="KW-0862">Zinc</keyword>
<dbReference type="InterPro" id="IPR004333">
    <property type="entry name" value="SBP_dom"/>
</dbReference>
<feature type="compositionally biased region" description="Basic and acidic residues" evidence="4">
    <location>
        <begin position="147"/>
        <end position="169"/>
    </location>
</feature>
<evidence type="ECO:0000256" key="2">
    <source>
        <dbReference type="ARBA" id="ARBA00022771"/>
    </source>
</evidence>
<dbReference type="GO" id="GO:0008270">
    <property type="term" value="F:zinc ion binding"/>
    <property type="evidence" value="ECO:0007669"/>
    <property type="project" value="UniProtKB-KW"/>
</dbReference>
<gene>
    <name evidence="6" type="ORF">Agub_g256</name>
</gene>
<evidence type="ECO:0000256" key="4">
    <source>
        <dbReference type="SAM" id="MobiDB-lite"/>
    </source>
</evidence>
<dbReference type="PANTHER" id="PTHR31251">
    <property type="entry name" value="SQUAMOSA PROMOTER-BINDING-LIKE PROTEIN 4"/>
    <property type="match status" value="1"/>
</dbReference>
<sequence length="246" mass="27802">MAETAGDVPAAVDTAENQDVNSEDCQDPTVKDIQPSGETGGDIAAKGPGKLTGRLREPDPCSEDDYEGNLRRSKSTVKKPLRCQVDGCGVDLSQARKYFQRYRVCERHLKAPTLQMDGRNVRFCDQCSKFHDITMFEGSRRTCNEKLERTRQARSDKRRQQTEQAERAALRTQGQGGRWRPGAYGMPGLKRPYGEEFDYEDYDDDEFDMEARELYLAKRARMMPPFARPPHHLAPGALLAGLQDPL</sequence>
<proteinExistence type="predicted"/>
<dbReference type="GO" id="GO:0003677">
    <property type="term" value="F:DNA binding"/>
    <property type="evidence" value="ECO:0007669"/>
    <property type="project" value="InterPro"/>
</dbReference>
<dbReference type="PROSITE" id="PS51141">
    <property type="entry name" value="ZF_SBP"/>
    <property type="match status" value="1"/>
</dbReference>
<feature type="non-terminal residue" evidence="6">
    <location>
        <position position="1"/>
    </location>
</feature>
<evidence type="ECO:0000259" key="5">
    <source>
        <dbReference type="PROSITE" id="PS51141"/>
    </source>
</evidence>
<organism evidence="6 7">
    <name type="scientific">Astrephomene gubernaculifera</name>
    <dbReference type="NCBI Taxonomy" id="47775"/>
    <lineage>
        <taxon>Eukaryota</taxon>
        <taxon>Viridiplantae</taxon>
        <taxon>Chlorophyta</taxon>
        <taxon>core chlorophytes</taxon>
        <taxon>Chlorophyceae</taxon>
        <taxon>CS clade</taxon>
        <taxon>Chlamydomonadales</taxon>
        <taxon>Astrephomenaceae</taxon>
        <taxon>Astrephomene</taxon>
    </lineage>
</organism>
<feature type="region of interest" description="Disordered" evidence="4">
    <location>
        <begin position="147"/>
        <end position="185"/>
    </location>
</feature>
<dbReference type="GO" id="GO:0005634">
    <property type="term" value="C:nucleus"/>
    <property type="evidence" value="ECO:0007669"/>
    <property type="project" value="InterPro"/>
</dbReference>
<dbReference type="SUPFAM" id="SSF103612">
    <property type="entry name" value="SBT domain"/>
    <property type="match status" value="1"/>
</dbReference>
<evidence type="ECO:0000313" key="7">
    <source>
        <dbReference type="Proteomes" id="UP001054857"/>
    </source>
</evidence>
<feature type="region of interest" description="Disordered" evidence="4">
    <location>
        <begin position="1"/>
        <end position="73"/>
    </location>
</feature>
<dbReference type="InterPro" id="IPR044817">
    <property type="entry name" value="SBP-like"/>
</dbReference>
<dbReference type="Proteomes" id="UP001054857">
    <property type="component" value="Unassembled WGS sequence"/>
</dbReference>
<dbReference type="EMBL" id="BMAR01000001">
    <property type="protein sequence ID" value="GFR39771.1"/>
    <property type="molecule type" value="Genomic_DNA"/>
</dbReference>
<keyword evidence="1" id="KW-0479">Metal-binding</keyword>
<reference evidence="6 7" key="1">
    <citation type="journal article" date="2021" name="Sci. Rep.">
        <title>Genome sequencing of the multicellular alga Astrephomene provides insights into convergent evolution of germ-soma differentiation.</title>
        <authorList>
            <person name="Yamashita S."/>
            <person name="Yamamoto K."/>
            <person name="Matsuzaki R."/>
            <person name="Suzuki S."/>
            <person name="Yamaguchi H."/>
            <person name="Hirooka S."/>
            <person name="Minakuchi Y."/>
            <person name="Miyagishima S."/>
            <person name="Kawachi M."/>
            <person name="Toyoda A."/>
            <person name="Nozaki H."/>
        </authorList>
    </citation>
    <scope>NUCLEOTIDE SEQUENCE [LARGE SCALE GENOMIC DNA]</scope>
    <source>
        <strain evidence="6 7">NIES-4017</strain>
    </source>
</reference>
<evidence type="ECO:0000313" key="6">
    <source>
        <dbReference type="EMBL" id="GFR39771.1"/>
    </source>
</evidence>
<dbReference type="Pfam" id="PF03110">
    <property type="entry name" value="SBP"/>
    <property type="match status" value="1"/>
</dbReference>